<dbReference type="InterPro" id="IPR036866">
    <property type="entry name" value="RibonucZ/Hydroxyglut_hydro"/>
</dbReference>
<accession>A0ABR3W028</accession>
<gene>
    <name evidence="4" type="ORF">Daus18300_013187</name>
</gene>
<dbReference type="Gene3D" id="3.60.15.10">
    <property type="entry name" value="Ribonuclease Z/Hydroxyacylglutathione hydrolase-like"/>
    <property type="match status" value="1"/>
</dbReference>
<organism evidence="4 5">
    <name type="scientific">Diaporthe australafricana</name>
    <dbReference type="NCBI Taxonomy" id="127596"/>
    <lineage>
        <taxon>Eukaryota</taxon>
        <taxon>Fungi</taxon>
        <taxon>Dikarya</taxon>
        <taxon>Ascomycota</taxon>
        <taxon>Pezizomycotina</taxon>
        <taxon>Sordariomycetes</taxon>
        <taxon>Sordariomycetidae</taxon>
        <taxon>Diaporthales</taxon>
        <taxon>Diaporthaceae</taxon>
        <taxon>Diaporthe</taxon>
    </lineage>
</organism>
<dbReference type="InterPro" id="IPR001279">
    <property type="entry name" value="Metallo-B-lactamas"/>
</dbReference>
<evidence type="ECO:0000256" key="2">
    <source>
        <dbReference type="SAM" id="SignalP"/>
    </source>
</evidence>
<proteinExistence type="predicted"/>
<protein>
    <recommendedName>
        <fullName evidence="3">Metallo-beta-lactamase domain-containing protein</fullName>
    </recommendedName>
</protein>
<feature type="region of interest" description="Disordered" evidence="1">
    <location>
        <begin position="301"/>
        <end position="329"/>
    </location>
</feature>
<feature type="chain" id="PRO_5045713512" description="Metallo-beta-lactamase domain-containing protein" evidence="2">
    <location>
        <begin position="16"/>
        <end position="561"/>
    </location>
</feature>
<evidence type="ECO:0000259" key="3">
    <source>
        <dbReference type="SMART" id="SM00849"/>
    </source>
</evidence>
<dbReference type="Proteomes" id="UP001583177">
    <property type="component" value="Unassembled WGS sequence"/>
</dbReference>
<keyword evidence="2" id="KW-0732">Signal</keyword>
<evidence type="ECO:0000313" key="4">
    <source>
        <dbReference type="EMBL" id="KAL1849686.1"/>
    </source>
</evidence>
<evidence type="ECO:0000313" key="5">
    <source>
        <dbReference type="Proteomes" id="UP001583177"/>
    </source>
</evidence>
<name>A0ABR3W028_9PEZI</name>
<reference evidence="4 5" key="1">
    <citation type="journal article" date="2024" name="IMA Fungus">
        <title>IMA Genome - F19 : A genome assembly and annotation guide to empower mycologists, including annotated draft genome sequences of Ceratocystis pirilliformis, Diaporthe australafricana, Fusarium ophioides, Paecilomyces lecythidis, and Sporothrix stenoceras.</title>
        <authorList>
            <person name="Aylward J."/>
            <person name="Wilson A.M."/>
            <person name="Visagie C.M."/>
            <person name="Spraker J."/>
            <person name="Barnes I."/>
            <person name="Buitendag C."/>
            <person name="Ceriani C."/>
            <person name="Del Mar Angel L."/>
            <person name="du Plessis D."/>
            <person name="Fuchs T."/>
            <person name="Gasser K."/>
            <person name="Kramer D."/>
            <person name="Li W."/>
            <person name="Munsamy K."/>
            <person name="Piso A."/>
            <person name="Price J.L."/>
            <person name="Sonnekus B."/>
            <person name="Thomas C."/>
            <person name="van der Nest A."/>
            <person name="van Dijk A."/>
            <person name="van Heerden A."/>
            <person name="van Vuuren N."/>
            <person name="Yilmaz N."/>
            <person name="Duong T.A."/>
            <person name="van der Merwe N.A."/>
            <person name="Wingfield M.J."/>
            <person name="Wingfield B.D."/>
        </authorList>
    </citation>
    <scope>NUCLEOTIDE SEQUENCE [LARGE SCALE GENOMIC DNA]</scope>
    <source>
        <strain evidence="4 5">CMW 18300</strain>
    </source>
</reference>
<dbReference type="SMART" id="SM00849">
    <property type="entry name" value="Lactamase_B"/>
    <property type="match status" value="1"/>
</dbReference>
<feature type="signal peptide" evidence="2">
    <location>
        <begin position="1"/>
        <end position="15"/>
    </location>
</feature>
<comment type="caution">
    <text evidence="4">The sequence shown here is derived from an EMBL/GenBank/DDBJ whole genome shotgun (WGS) entry which is preliminary data.</text>
</comment>
<keyword evidence="5" id="KW-1185">Reference proteome</keyword>
<dbReference type="Pfam" id="PF00753">
    <property type="entry name" value="Lactamase_B"/>
    <property type="match status" value="1"/>
</dbReference>
<sequence>MVLPLQMLLASRALAHTVPTTSAHTSRVGILPRDIASADVLDKVVASMGGLEALGKIDAFTYEANHIYRSATLTQTYNLYSLDQSVASAGSHTLSFEGNGTMLKSRIDRVYAYNEYWTWAFPDLKPGVNMSLVVRDDVEQYACFIQGQNNFFSPNLTSAQGYADAYLTDYLIHQAHQLAIPWIIRRFVTDSATLQTYEVRDPFSLATYVAIAHSQLNLTLLVDQTTNIPHAIRSTENHALYGESTSDLVLTGYSNVSVGNDAFFALPHRLQTIYDSQYVLEDVLIDKITINPRFPDSFFDGRAPLSDPEDQSQNQGMAPVKAEQSPEYPRSEVHELFETGLWDGPFGTLFNASDVIVEYLDPAFKNIMRIYVGFPDYVQLLVEHAGGFIITDAPAHRSEIILEWLQEFRPGKRITHVVPSHHHRDHAGGVGDYVRAGATLVVPEVAKDFYNQTGEQLKIALYNAENPFVFRDEEIEFCSFWKDNNPHAEDWSYAVATKAQPADGDVFALFNADVVNPGTEALRWDTGAARDFLSDAVRANVPRTAVLVGAHGSTNNQTAAL</sequence>
<dbReference type="SUPFAM" id="SSF56281">
    <property type="entry name" value="Metallo-hydrolase/oxidoreductase"/>
    <property type="match status" value="1"/>
</dbReference>
<dbReference type="EMBL" id="JAWRVE010000196">
    <property type="protein sequence ID" value="KAL1849686.1"/>
    <property type="molecule type" value="Genomic_DNA"/>
</dbReference>
<evidence type="ECO:0000256" key="1">
    <source>
        <dbReference type="SAM" id="MobiDB-lite"/>
    </source>
</evidence>
<feature type="domain" description="Metallo-beta-lactamase" evidence="3">
    <location>
        <begin position="376"/>
        <end position="551"/>
    </location>
</feature>